<dbReference type="AlphaFoldDB" id="A0A918EH08"/>
<proteinExistence type="predicted"/>
<reference evidence="1" key="1">
    <citation type="journal article" date="2014" name="Int. J. Syst. Evol. Microbiol.">
        <title>Complete genome sequence of Corynebacterium casei LMG S-19264T (=DSM 44701T), isolated from a smear-ripened cheese.</title>
        <authorList>
            <consortium name="US DOE Joint Genome Institute (JGI-PGF)"/>
            <person name="Walter F."/>
            <person name="Albersmeier A."/>
            <person name="Kalinowski J."/>
            <person name="Ruckert C."/>
        </authorList>
    </citation>
    <scope>NUCLEOTIDE SEQUENCE</scope>
    <source>
        <strain evidence="1">JCM 3313</strain>
    </source>
</reference>
<keyword evidence="2" id="KW-1185">Reference proteome</keyword>
<organism evidence="1 2">
    <name type="scientific">Saccharothrix coeruleofusca</name>
    <dbReference type="NCBI Taxonomy" id="33919"/>
    <lineage>
        <taxon>Bacteria</taxon>
        <taxon>Bacillati</taxon>
        <taxon>Actinomycetota</taxon>
        <taxon>Actinomycetes</taxon>
        <taxon>Pseudonocardiales</taxon>
        <taxon>Pseudonocardiaceae</taxon>
        <taxon>Saccharothrix</taxon>
    </lineage>
</organism>
<dbReference type="GO" id="GO:0016491">
    <property type="term" value="F:oxidoreductase activity"/>
    <property type="evidence" value="ECO:0007669"/>
    <property type="project" value="InterPro"/>
</dbReference>
<sequence length="262" mass="27847">MKRVNGMTSATGVLGLDEAEVAEVVATAAPAPGARGTRSWWFRLDEDRIELHADAGDRELRLACGTALFNLRLALRGHGIRPLVTLLPGADAPGALATVRRGGRRELDDETRALIGATAGAVADRAPLLDTPVPAAHRHAMVRAAERERSWLHVVTDPRERALVRRLVAEAHPTPDHNPLIAVLCSFHDEPRAELQAGQALRRVLLTAAGLDLSATVLPGVAGVREELRRALGGVIVPQAVLRVGPGSPVPRRAGGAGPTRW</sequence>
<protein>
    <submittedName>
        <fullName evidence="1">Nitroreductase</fullName>
    </submittedName>
</protein>
<evidence type="ECO:0000313" key="2">
    <source>
        <dbReference type="Proteomes" id="UP000639606"/>
    </source>
</evidence>
<accession>A0A918EH08</accession>
<gene>
    <name evidence="1" type="ORF">GCM10010185_56650</name>
</gene>
<dbReference type="Gene3D" id="3.40.109.10">
    <property type="entry name" value="NADH Oxidase"/>
    <property type="match status" value="1"/>
</dbReference>
<name>A0A918EH08_9PSEU</name>
<reference evidence="1" key="2">
    <citation type="submission" date="2020-09" db="EMBL/GenBank/DDBJ databases">
        <authorList>
            <person name="Sun Q."/>
            <person name="Ohkuma M."/>
        </authorList>
    </citation>
    <scope>NUCLEOTIDE SEQUENCE</scope>
    <source>
        <strain evidence="1">JCM 3313</strain>
    </source>
</reference>
<evidence type="ECO:0000313" key="1">
    <source>
        <dbReference type="EMBL" id="GGP75583.1"/>
    </source>
</evidence>
<dbReference type="SUPFAM" id="SSF55469">
    <property type="entry name" value="FMN-dependent nitroreductase-like"/>
    <property type="match status" value="1"/>
</dbReference>
<dbReference type="EMBL" id="BMRG01000015">
    <property type="protein sequence ID" value="GGP75583.1"/>
    <property type="molecule type" value="Genomic_DNA"/>
</dbReference>
<comment type="caution">
    <text evidence="1">The sequence shown here is derived from an EMBL/GenBank/DDBJ whole genome shotgun (WGS) entry which is preliminary data.</text>
</comment>
<dbReference type="Proteomes" id="UP000639606">
    <property type="component" value="Unassembled WGS sequence"/>
</dbReference>
<dbReference type="InterPro" id="IPR000415">
    <property type="entry name" value="Nitroreductase-like"/>
</dbReference>